<dbReference type="Proteomes" id="UP000800200">
    <property type="component" value="Unassembled WGS sequence"/>
</dbReference>
<reference evidence="1" key="1">
    <citation type="journal article" date="2020" name="Stud. Mycol.">
        <title>101 Dothideomycetes genomes: a test case for predicting lifestyles and emergence of pathogens.</title>
        <authorList>
            <person name="Haridas S."/>
            <person name="Albert R."/>
            <person name="Binder M."/>
            <person name="Bloem J."/>
            <person name="Labutti K."/>
            <person name="Salamov A."/>
            <person name="Andreopoulos B."/>
            <person name="Baker S."/>
            <person name="Barry K."/>
            <person name="Bills G."/>
            <person name="Bluhm B."/>
            <person name="Cannon C."/>
            <person name="Castanera R."/>
            <person name="Culley D."/>
            <person name="Daum C."/>
            <person name="Ezra D."/>
            <person name="Gonzalez J."/>
            <person name="Henrissat B."/>
            <person name="Kuo A."/>
            <person name="Liang C."/>
            <person name="Lipzen A."/>
            <person name="Lutzoni F."/>
            <person name="Magnuson J."/>
            <person name="Mondo S."/>
            <person name="Nolan M."/>
            <person name="Ohm R."/>
            <person name="Pangilinan J."/>
            <person name="Park H.-J."/>
            <person name="Ramirez L."/>
            <person name="Alfaro M."/>
            <person name="Sun H."/>
            <person name="Tritt A."/>
            <person name="Yoshinaga Y."/>
            <person name="Zwiers L.-H."/>
            <person name="Turgeon B."/>
            <person name="Goodwin S."/>
            <person name="Spatafora J."/>
            <person name="Crous P."/>
            <person name="Grigoriev I."/>
        </authorList>
    </citation>
    <scope>NUCLEOTIDE SEQUENCE</scope>
    <source>
        <strain evidence="1">CBS 207.26</strain>
    </source>
</reference>
<dbReference type="AlphaFoldDB" id="A0A6A6DHJ6"/>
<evidence type="ECO:0000313" key="2">
    <source>
        <dbReference type="Proteomes" id="UP000800200"/>
    </source>
</evidence>
<organism evidence="1 2">
    <name type="scientific">Zopfia rhizophila CBS 207.26</name>
    <dbReference type="NCBI Taxonomy" id="1314779"/>
    <lineage>
        <taxon>Eukaryota</taxon>
        <taxon>Fungi</taxon>
        <taxon>Dikarya</taxon>
        <taxon>Ascomycota</taxon>
        <taxon>Pezizomycotina</taxon>
        <taxon>Dothideomycetes</taxon>
        <taxon>Dothideomycetes incertae sedis</taxon>
        <taxon>Zopfiaceae</taxon>
        <taxon>Zopfia</taxon>
    </lineage>
</organism>
<dbReference type="EMBL" id="ML994671">
    <property type="protein sequence ID" value="KAF2178947.1"/>
    <property type="molecule type" value="Genomic_DNA"/>
</dbReference>
<gene>
    <name evidence="1" type="ORF">K469DRAFT_597816</name>
</gene>
<keyword evidence="2" id="KW-1185">Reference proteome</keyword>
<proteinExistence type="predicted"/>
<name>A0A6A6DHJ6_9PEZI</name>
<dbReference type="OrthoDB" id="3937230at2759"/>
<protein>
    <submittedName>
        <fullName evidence="1">Uncharacterized protein</fullName>
    </submittedName>
</protein>
<sequence length="65" mass="7492">KVQQQQYPTPREEKALAAYVLHMCMSSSHMTLKDLRSLAYTIRRQRSFIFQAPAADNEIKPPGKN</sequence>
<accession>A0A6A6DHJ6</accession>
<feature type="non-terminal residue" evidence="1">
    <location>
        <position position="1"/>
    </location>
</feature>
<evidence type="ECO:0000313" key="1">
    <source>
        <dbReference type="EMBL" id="KAF2178947.1"/>
    </source>
</evidence>